<evidence type="ECO:0000313" key="1">
    <source>
        <dbReference type="EMBL" id="MFD1676808.1"/>
    </source>
</evidence>
<gene>
    <name evidence="1" type="ORF">ACFSB2_19215</name>
</gene>
<keyword evidence="2" id="KW-1185">Reference proteome</keyword>
<reference evidence="2" key="1">
    <citation type="journal article" date="2019" name="Int. J. Syst. Evol. Microbiol.">
        <title>The Global Catalogue of Microorganisms (GCM) 10K type strain sequencing project: providing services to taxonomists for standard genome sequencing and annotation.</title>
        <authorList>
            <consortium name="The Broad Institute Genomics Platform"/>
            <consortium name="The Broad Institute Genome Sequencing Center for Infectious Disease"/>
            <person name="Wu L."/>
            <person name="Ma J."/>
        </authorList>
    </citation>
    <scope>NUCLEOTIDE SEQUENCE [LARGE SCALE GENOMIC DNA]</scope>
    <source>
        <strain evidence="2">CGMCC 1.12286</strain>
    </source>
</reference>
<proteinExistence type="predicted"/>
<comment type="caution">
    <text evidence="1">The sequence shown here is derived from an EMBL/GenBank/DDBJ whole genome shotgun (WGS) entry which is preliminary data.</text>
</comment>
<protein>
    <recommendedName>
        <fullName evidence="3">Transposase</fullName>
    </recommendedName>
</protein>
<sequence length="95" mass="10403">MKNNIKFVGLDVSKDTIAIGIADTGREAPRFHGTIANTPEAVRKLIGKLGSDAQLEVCYEAGPTGYGLGTANFIQWVSRVSWWLHHSFQFARGIV</sequence>
<dbReference type="Proteomes" id="UP001597079">
    <property type="component" value="Unassembled WGS sequence"/>
</dbReference>
<dbReference type="EMBL" id="JBHUCX010000075">
    <property type="protein sequence ID" value="MFD1676808.1"/>
    <property type="molecule type" value="Genomic_DNA"/>
</dbReference>
<accession>A0ABW4JNT6</accession>
<evidence type="ECO:0008006" key="3">
    <source>
        <dbReference type="Google" id="ProtNLM"/>
    </source>
</evidence>
<dbReference type="RefSeq" id="WP_377944714.1">
    <property type="nucleotide sequence ID" value="NZ_JBHUCX010000075.1"/>
</dbReference>
<name>A0ABW4JNT6_9BACL</name>
<organism evidence="1 2">
    <name type="scientific">Alicyclobacillus fodiniaquatilis</name>
    <dbReference type="NCBI Taxonomy" id="1661150"/>
    <lineage>
        <taxon>Bacteria</taxon>
        <taxon>Bacillati</taxon>
        <taxon>Bacillota</taxon>
        <taxon>Bacilli</taxon>
        <taxon>Bacillales</taxon>
        <taxon>Alicyclobacillaceae</taxon>
        <taxon>Alicyclobacillus</taxon>
    </lineage>
</organism>
<evidence type="ECO:0000313" key="2">
    <source>
        <dbReference type="Proteomes" id="UP001597079"/>
    </source>
</evidence>